<dbReference type="AlphaFoldDB" id="A0A1C1C6G3"/>
<evidence type="ECO:0000256" key="1">
    <source>
        <dbReference type="SAM" id="Coils"/>
    </source>
</evidence>
<feature type="region of interest" description="Disordered" evidence="2">
    <location>
        <begin position="901"/>
        <end position="970"/>
    </location>
</feature>
<feature type="compositionally biased region" description="Low complexity" evidence="2">
    <location>
        <begin position="685"/>
        <end position="733"/>
    </location>
</feature>
<feature type="compositionally biased region" description="Basic and acidic residues" evidence="2">
    <location>
        <begin position="581"/>
        <end position="608"/>
    </location>
</feature>
<feature type="region of interest" description="Disordered" evidence="2">
    <location>
        <begin position="581"/>
        <end position="744"/>
    </location>
</feature>
<keyword evidence="3" id="KW-0812">Transmembrane</keyword>
<feature type="compositionally biased region" description="Low complexity" evidence="2">
    <location>
        <begin position="942"/>
        <end position="968"/>
    </location>
</feature>
<keyword evidence="3" id="KW-1133">Transmembrane helix</keyword>
<feature type="region of interest" description="Disordered" evidence="2">
    <location>
        <begin position="995"/>
        <end position="1061"/>
    </location>
</feature>
<dbReference type="InterPro" id="IPR051861">
    <property type="entry name" value="NET_actin-binding_domain"/>
</dbReference>
<feature type="compositionally biased region" description="Basic and acidic residues" evidence="2">
    <location>
        <begin position="617"/>
        <end position="641"/>
    </location>
</feature>
<feature type="compositionally biased region" description="Low complexity" evidence="2">
    <location>
        <begin position="663"/>
        <end position="678"/>
    </location>
</feature>
<evidence type="ECO:0000256" key="3">
    <source>
        <dbReference type="SAM" id="Phobius"/>
    </source>
</evidence>
<keyword evidence="3" id="KW-0472">Membrane</keyword>
<dbReference type="STRING" id="86049.A0A1C1C6G3"/>
<keyword evidence="5" id="KW-1185">Reference proteome</keyword>
<feature type="transmembrane region" description="Helical" evidence="3">
    <location>
        <begin position="18"/>
        <end position="36"/>
    </location>
</feature>
<feature type="compositionally biased region" description="Basic and acidic residues" evidence="2">
    <location>
        <begin position="1050"/>
        <end position="1061"/>
    </location>
</feature>
<dbReference type="Proteomes" id="UP000094526">
    <property type="component" value="Unassembled WGS sequence"/>
</dbReference>
<keyword evidence="1" id="KW-0175">Coiled coil</keyword>
<evidence type="ECO:0000313" key="5">
    <source>
        <dbReference type="Proteomes" id="UP000094526"/>
    </source>
</evidence>
<reference evidence="5" key="1">
    <citation type="submission" date="2015-07" db="EMBL/GenBank/DDBJ databases">
        <authorList>
            <person name="Teixeira M.M."/>
            <person name="Souza R.C."/>
            <person name="Almeida L.G."/>
            <person name="Vicente V.A."/>
            <person name="de Hoog S."/>
            <person name="Bocca A.L."/>
            <person name="de Almeida S.R."/>
            <person name="Vasconcelos A.T."/>
            <person name="Felipe M.S."/>
        </authorList>
    </citation>
    <scope>NUCLEOTIDE SEQUENCE [LARGE SCALE GENOMIC DNA]</scope>
    <source>
        <strain evidence="5">KSF</strain>
    </source>
</reference>
<dbReference type="PANTHER" id="PTHR32258:SF28">
    <property type="entry name" value="PROTEIN NETWORKED 3A-RELATED"/>
    <property type="match status" value="1"/>
</dbReference>
<protein>
    <submittedName>
        <fullName evidence="4">Uncharacterized protein</fullName>
    </submittedName>
</protein>
<dbReference type="VEuPathDB" id="FungiDB:G647_01069"/>
<feature type="coiled-coil region" evidence="1">
    <location>
        <begin position="174"/>
        <end position="208"/>
    </location>
</feature>
<feature type="transmembrane region" description="Helical" evidence="3">
    <location>
        <begin position="48"/>
        <end position="73"/>
    </location>
</feature>
<evidence type="ECO:0000313" key="4">
    <source>
        <dbReference type="EMBL" id="OCT44133.1"/>
    </source>
</evidence>
<feature type="coiled-coil region" evidence="1">
    <location>
        <begin position="248"/>
        <end position="317"/>
    </location>
</feature>
<organism evidence="4 5">
    <name type="scientific">Cladophialophora carrionii</name>
    <dbReference type="NCBI Taxonomy" id="86049"/>
    <lineage>
        <taxon>Eukaryota</taxon>
        <taxon>Fungi</taxon>
        <taxon>Dikarya</taxon>
        <taxon>Ascomycota</taxon>
        <taxon>Pezizomycotina</taxon>
        <taxon>Eurotiomycetes</taxon>
        <taxon>Chaetothyriomycetidae</taxon>
        <taxon>Chaetothyriales</taxon>
        <taxon>Herpotrichiellaceae</taxon>
        <taxon>Cladophialophora</taxon>
    </lineage>
</organism>
<dbReference type="PANTHER" id="PTHR32258">
    <property type="entry name" value="PROTEIN NETWORKED 4A"/>
    <property type="match status" value="1"/>
</dbReference>
<feature type="compositionally biased region" description="Low complexity" evidence="2">
    <location>
        <begin position="998"/>
        <end position="1032"/>
    </location>
</feature>
<dbReference type="OrthoDB" id="10511936at2759"/>
<feature type="region of interest" description="Disordered" evidence="2">
    <location>
        <begin position="793"/>
        <end position="824"/>
    </location>
</feature>
<evidence type="ECO:0000256" key="2">
    <source>
        <dbReference type="SAM" id="MobiDB-lite"/>
    </source>
</evidence>
<name>A0A1C1C6G3_9EURO</name>
<feature type="transmembrane region" description="Helical" evidence="3">
    <location>
        <begin position="96"/>
        <end position="115"/>
    </location>
</feature>
<sequence>MPQRPFQQFLLPSFMRDILSSLPAIIISLTILALWISQLPKDDWVELAYTVPVSVGLGCCWWTFVPIAGYVLFSSDGGGTAFEDGLTAWFWDYLDIWLYLLLLLHDLVYSIGWLVSKILCLVRKLCVNFTNSPYVTATRTALVNVLRPGKQAVCFVISLVKTAICDVLTERKAHRAALREAARFKEELAEAKAEAARLRGENSRVKLVAAQVRGKLANLVRKIKVDSHQFNRSLPSPFDSFNFMRKVIQSKTQQIWDQAAEIRALEEELEASNKLINLDGSRVARLTEQLTHTDSAKQALEVRVNELEARLATANTSDSDATEKLQTQVEALTTALASERAAASNEKAGLLWSVASEKERADALQRKLEVGKADFKKTLADQEAQAEEDLGDIAKLNADFADDIVAKDAQIKVLEERLAAAIASPAAAADSGVAEVEAAVCGKAAAEEALRANVLTLEEEVASLKAANSQLKAEVGQAESARAVLNEELADVTAELEEAKKTAAARANAGLESAQQEVRAAQGELKEVKENLEKSTAAAGQWHAYWKEADRCREENAQKLVACANDLERLRKGRDDAYRQAQEELRKKEQAERERDSEKAKREQRQRQIQENQRQADQQKRDLQKKLQEAEEYCRSKDSEIKGYLATIEELTMAPPEDMEVDPANPATASTPASVSRSDTMEVEPQTTPTPATSQSPSAPQTPSLHRTSGLGSSISSFQSQVSTARSASTSVSELSRAAEFRQRQIDDLNKRLNLQGDRIKELFAEIDEYQEERDALRQEKWEKMRTISKLEKENQDLKNKTETVNAGAENEKEALQRENRDNRKKISELSKEIQDLKDQIETAVDEADNEALVENAFLKDEIDELKQTVSEMEELKQLNRALSNQAEASSMSTMMYKEKADAAEAKVAQLQPPQEEAPGSPRKFAGVKRTAPQDQGVKKQNTNTQTNTNTNTSTDTSTKTNTNMNTNPFANLLQPQQQQPGQIQHSVNTNPFANLLQPQQQQPGQIQQQQQPQGHTQQQQQGQIQPQSTQPATEEQSENAQEPEMSEEDVWKWIDKSMCE</sequence>
<feature type="coiled-coil region" evidence="1">
    <location>
        <begin position="447"/>
        <end position="538"/>
    </location>
</feature>
<dbReference type="VEuPathDB" id="FungiDB:CLCR_00557"/>
<gene>
    <name evidence="4" type="ORF">CLCR_00557</name>
</gene>
<dbReference type="EMBL" id="LGRB01000021">
    <property type="protein sequence ID" value="OCT44133.1"/>
    <property type="molecule type" value="Genomic_DNA"/>
</dbReference>
<accession>A0A1C1C6G3</accession>
<comment type="caution">
    <text evidence="4">The sequence shown here is derived from an EMBL/GenBank/DDBJ whole genome shotgun (WGS) entry which is preliminary data.</text>
</comment>
<proteinExistence type="predicted"/>
<feature type="compositionally biased region" description="Basic and acidic residues" evidence="2">
    <location>
        <begin position="810"/>
        <end position="824"/>
    </location>
</feature>
<feature type="compositionally biased region" description="Basic and acidic residues" evidence="2">
    <location>
        <begin position="793"/>
        <end position="802"/>
    </location>
</feature>